<feature type="repeat" description="TPR" evidence="1">
    <location>
        <begin position="290"/>
        <end position="323"/>
    </location>
</feature>
<dbReference type="InParanoid" id="A0A6P8IYJ8"/>
<organism evidence="3 4">
    <name type="scientific">Actinia tenebrosa</name>
    <name type="common">Australian red waratah sea anemone</name>
    <dbReference type="NCBI Taxonomy" id="6105"/>
    <lineage>
        <taxon>Eukaryota</taxon>
        <taxon>Metazoa</taxon>
        <taxon>Cnidaria</taxon>
        <taxon>Anthozoa</taxon>
        <taxon>Hexacorallia</taxon>
        <taxon>Actiniaria</taxon>
        <taxon>Actiniidae</taxon>
        <taxon>Actinia</taxon>
    </lineage>
</organism>
<dbReference type="KEGG" id="aten:116306641"/>
<feature type="repeat" description="TPR" evidence="1">
    <location>
        <begin position="49"/>
        <end position="82"/>
    </location>
</feature>
<dbReference type="SUPFAM" id="SSF48452">
    <property type="entry name" value="TPR-like"/>
    <property type="match status" value="2"/>
</dbReference>
<dbReference type="PANTHER" id="PTHR47050:SF1">
    <property type="entry name" value="TETRATRICOPEPTIDE REPEAT PROTEIN 24-LIKE"/>
    <property type="match status" value="1"/>
</dbReference>
<name>A0A6P8IYJ8_ACTTE</name>
<feature type="compositionally biased region" description="Acidic residues" evidence="2">
    <location>
        <begin position="520"/>
        <end position="530"/>
    </location>
</feature>
<dbReference type="Gene3D" id="1.25.40.10">
    <property type="entry name" value="Tetratricopeptide repeat domain"/>
    <property type="match status" value="2"/>
</dbReference>
<dbReference type="Pfam" id="PF13424">
    <property type="entry name" value="TPR_12"/>
    <property type="match status" value="2"/>
</dbReference>
<dbReference type="PROSITE" id="PS50005">
    <property type="entry name" value="TPR"/>
    <property type="match status" value="2"/>
</dbReference>
<dbReference type="RefSeq" id="XP_031572581.1">
    <property type="nucleotide sequence ID" value="XM_031716721.1"/>
</dbReference>
<evidence type="ECO:0000313" key="3">
    <source>
        <dbReference type="Proteomes" id="UP000515163"/>
    </source>
</evidence>
<evidence type="ECO:0000313" key="4">
    <source>
        <dbReference type="RefSeq" id="XP_031572581.1"/>
    </source>
</evidence>
<accession>A0A6P8IYJ8</accession>
<feature type="region of interest" description="Disordered" evidence="2">
    <location>
        <begin position="563"/>
        <end position="594"/>
    </location>
</feature>
<evidence type="ECO:0000256" key="1">
    <source>
        <dbReference type="PROSITE-ProRule" id="PRU00339"/>
    </source>
</evidence>
<dbReference type="InterPro" id="IPR024812">
    <property type="entry name" value="TPR_24"/>
</dbReference>
<keyword evidence="1" id="KW-0802">TPR repeat</keyword>
<feature type="compositionally biased region" description="Basic residues" evidence="2">
    <location>
        <begin position="424"/>
        <end position="439"/>
    </location>
</feature>
<feature type="compositionally biased region" description="Basic residues" evidence="2">
    <location>
        <begin position="482"/>
        <end position="491"/>
    </location>
</feature>
<evidence type="ECO:0000256" key="2">
    <source>
        <dbReference type="SAM" id="MobiDB-lite"/>
    </source>
</evidence>
<feature type="compositionally biased region" description="Basic and acidic residues" evidence="2">
    <location>
        <begin position="569"/>
        <end position="583"/>
    </location>
</feature>
<dbReference type="Pfam" id="PF13181">
    <property type="entry name" value="TPR_8"/>
    <property type="match status" value="1"/>
</dbReference>
<keyword evidence="3" id="KW-1185">Reference proteome</keyword>
<dbReference type="InterPro" id="IPR019734">
    <property type="entry name" value="TPR_rpt"/>
</dbReference>
<dbReference type="SMART" id="SM00028">
    <property type="entry name" value="TPR"/>
    <property type="match status" value="9"/>
</dbReference>
<feature type="compositionally biased region" description="Basic and acidic residues" evidence="2">
    <location>
        <begin position="413"/>
        <end position="423"/>
    </location>
</feature>
<feature type="region of interest" description="Disordered" evidence="2">
    <location>
        <begin position="389"/>
        <end position="547"/>
    </location>
</feature>
<proteinExistence type="predicted"/>
<gene>
    <name evidence="4" type="primary">LOC116306641</name>
</gene>
<dbReference type="InterPro" id="IPR011990">
    <property type="entry name" value="TPR-like_helical_dom_sf"/>
</dbReference>
<reference evidence="4" key="1">
    <citation type="submission" date="2025-08" db="UniProtKB">
        <authorList>
            <consortium name="RefSeq"/>
        </authorList>
    </citation>
    <scope>IDENTIFICATION</scope>
    <source>
        <tissue evidence="4">Tentacle</tissue>
    </source>
</reference>
<dbReference type="PANTHER" id="PTHR47050">
    <property type="entry name" value="TETRATRICOPEPTIDE REPEAT PROTEIN 24"/>
    <property type="match status" value="1"/>
</dbReference>
<dbReference type="GeneID" id="116306641"/>
<dbReference type="AlphaFoldDB" id="A0A6P8IYJ8"/>
<protein>
    <submittedName>
        <fullName evidence="4">Tetratricopeptide repeat protein 24-like</fullName>
    </submittedName>
</protein>
<dbReference type="OrthoDB" id="9991614at2759"/>
<dbReference type="Proteomes" id="UP000515163">
    <property type="component" value="Unplaced"/>
</dbReference>
<sequence>MGTNVHEEVDRLTQHGHTCLSEGNIDDACSAFERAAALSSHIEEGYTERACYFNLGACYVAQGDARKGLEYLKKAVPPDKDSDGCANYADLHYNLGLAYDALNLLQSGVECYETALMEYKNQNNQEMQAETLNKLAVDCSAIGEAKKAADYFGDAAGVYKGLGDKKNEVLALTSRASLLGLLKEIDECAKTLTLVIEQCEDLTDQTLQGKIYNDLGLLYNGLKSYKHAAECFEIAIPLISGASQEKELEAVLRQNLGAVYNQLGQYRKALQHHKIAGKLHGELGSRSAEGQTFCNMGFAYSQLKDYENAKDRFSQAIQASIDTNDTRSHWQASEGLAAVYFLQGNYKKAVENYKIALGLLSSSGDITAEHNERIVNKLADAMKFQLAQGKSDNWQKNSSYRRSKGSKKSPQNGKDELDMEKSYKRVGKTRLRKENHRLIAHGLAGHDITESDEPDSSSNSSDSESDAEFKGEQARYVSTPKEKKRRERREKKNLTGSRPELLLSGPYQKLIKNRRSSADDNNEAYEEPVDDNVAPSPSKERIPKADYSVEMPRAYREAYLASIANSSPEHSREVKRVSLDKQPHTTKSKTCVIQ</sequence>